<dbReference type="InterPro" id="IPR036396">
    <property type="entry name" value="Cyt_P450_sf"/>
</dbReference>
<dbReference type="GO" id="GO:0004497">
    <property type="term" value="F:monooxygenase activity"/>
    <property type="evidence" value="ECO:0007669"/>
    <property type="project" value="UniProtKB-KW"/>
</dbReference>
<feature type="binding site" description="axial binding residue" evidence="12">
    <location>
        <position position="421"/>
    </location>
    <ligand>
        <name>heme</name>
        <dbReference type="ChEBI" id="CHEBI:30413"/>
    </ligand>
    <ligandPart>
        <name>Fe</name>
        <dbReference type="ChEBI" id="CHEBI:18248"/>
    </ligandPart>
</feature>
<keyword evidence="7 13" id="KW-1133">Transmembrane helix</keyword>
<protein>
    <submittedName>
        <fullName evidence="14">Uncharacterized protein</fullName>
    </submittedName>
</protein>
<feature type="transmembrane region" description="Helical" evidence="13">
    <location>
        <begin position="275"/>
        <end position="298"/>
    </location>
</feature>
<keyword evidence="9 12" id="KW-0408">Iron</keyword>
<evidence type="ECO:0000256" key="6">
    <source>
        <dbReference type="ARBA" id="ARBA00022723"/>
    </source>
</evidence>
<comment type="caution">
    <text evidence="14">The sequence shown here is derived from an EMBL/GenBank/DDBJ whole genome shotgun (WGS) entry which is preliminary data.</text>
</comment>
<dbReference type="FunFam" id="1.10.630.10:FF:000011">
    <property type="entry name" value="Cytochrome P450 83B1"/>
    <property type="match status" value="2"/>
</dbReference>
<dbReference type="InterPro" id="IPR002401">
    <property type="entry name" value="Cyt_P450_E_grp-I"/>
</dbReference>
<dbReference type="Pfam" id="PF00067">
    <property type="entry name" value="p450"/>
    <property type="match status" value="2"/>
</dbReference>
<sequence length="976" mass="111825">MLNAEAAKDNAGLSMVIRDSKGFVMAAGPQKLIATFSPQVAEAFGPLISLRLGFVQTLVVSSAKMAKEVMKTHDLQFCSRPALLGQQTLSYNGQDLVFTPYNDYYKEMRKLCAVHLFNSNRVYQYRPIREDEVSLMIEKISKSVVACKPVNLSELMMSLTSTIICRIGFGKRYGDEGVERSRFHALLNETQAMFGIFFFSDYFPFMGWFDKFTGLISRLEKNFKEFDSFYQKLIDEHLDPKRPKSDQEDIIDVLLEMKKQSGFKINLTWDHIKAILMNVFVAGTDTGAATVIWAMTYLMKNPRVMKKVQEEVRNLVGAKGFVDEDDVKRLSYLKDVVKETMRLQPTVPLLVPRETTEKCILEGYEIQAKTLVFVNTWAIGRDPEVWENPEEFYPERFVGSSIDIKGQHFELAPFGAGRRICPGMHMGIATVELALANLLYKFDWEMPVGIKKEDLDFDVLPGITMHKKNVLRLIAKNMDIVSFASIIEEVAPYNTMALFMIILLSLSIFLLIILQIYRKTKRSSVCLPPGPRGLPFIGNLHQFHSSNNVPPCNLWKLSKQYGPLMSLQLGFVPTLVVSSAKMAKEVMKTHDLQFCSRRALLGPKKLTYNCSDLALSPYNDYWREMRKICVVHLFNSVRVQQFRPIREDEISRLIEKISKSSVAFKPVNLSEMMISLTNSTIFRVAFGKRHEDDEGVETSRFHALLKETQAVLGGFFFQDYFPYMGWADKLTGMISRLEKNIKEFDTLYQEVIDEHLDPKRSKGKQEDIADVLLQIQKEREFKIDLTWDNVKGVLADIFVGGTDTSAASVIWAMTYLMKHPRVMKKVQEEIRDLTGKKGFVDEDDIRRFSYLEDVVKETMRLQPVAPLLVPRETIDKCVLDGPCEVSYWTAEVAELVTREMLLVQLWVTALAEHHYTPLDCIDAELVDLHHQADIQQVLMKDKMLQLVQAALDKMLQQVVDNWSDVELYFPYVAYAM</sequence>
<evidence type="ECO:0000256" key="3">
    <source>
        <dbReference type="ARBA" id="ARBA00010617"/>
    </source>
</evidence>
<dbReference type="EMBL" id="VAHF01000010">
    <property type="protein sequence ID" value="TXG52101.1"/>
    <property type="molecule type" value="Genomic_DNA"/>
</dbReference>
<evidence type="ECO:0000256" key="7">
    <source>
        <dbReference type="ARBA" id="ARBA00022989"/>
    </source>
</evidence>
<dbReference type="InterPro" id="IPR001128">
    <property type="entry name" value="Cyt_P450"/>
</dbReference>
<evidence type="ECO:0000256" key="8">
    <source>
        <dbReference type="ARBA" id="ARBA00023002"/>
    </source>
</evidence>
<dbReference type="SUPFAM" id="SSF48264">
    <property type="entry name" value="Cytochrome P450"/>
    <property type="match status" value="2"/>
</dbReference>
<dbReference type="AlphaFoldDB" id="A0A5C7H565"/>
<evidence type="ECO:0000256" key="4">
    <source>
        <dbReference type="ARBA" id="ARBA00022617"/>
    </source>
</evidence>
<dbReference type="PANTHER" id="PTHR47955">
    <property type="entry name" value="CYTOCHROME P450 FAMILY 71 PROTEIN"/>
    <property type="match status" value="1"/>
</dbReference>
<evidence type="ECO:0000313" key="14">
    <source>
        <dbReference type="EMBL" id="TXG52101.1"/>
    </source>
</evidence>
<keyword evidence="4 12" id="KW-0349">Heme</keyword>
<keyword evidence="6 12" id="KW-0479">Metal-binding</keyword>
<comment type="similarity">
    <text evidence="3">Belongs to the cytochrome P450 family.</text>
</comment>
<dbReference type="GO" id="GO:0005506">
    <property type="term" value="F:iron ion binding"/>
    <property type="evidence" value="ECO:0007669"/>
    <property type="project" value="InterPro"/>
</dbReference>
<comment type="cofactor">
    <cofactor evidence="1 12">
        <name>heme</name>
        <dbReference type="ChEBI" id="CHEBI:30413"/>
    </cofactor>
</comment>
<evidence type="ECO:0000256" key="12">
    <source>
        <dbReference type="PIRSR" id="PIRSR602401-1"/>
    </source>
</evidence>
<proteinExistence type="inferred from homology"/>
<name>A0A5C7H565_9ROSI</name>
<dbReference type="GO" id="GO:0016020">
    <property type="term" value="C:membrane"/>
    <property type="evidence" value="ECO:0007669"/>
    <property type="project" value="UniProtKB-SubCell"/>
</dbReference>
<dbReference type="PRINTS" id="PR00463">
    <property type="entry name" value="EP450I"/>
</dbReference>
<keyword evidence="15" id="KW-1185">Reference proteome</keyword>
<evidence type="ECO:0000313" key="15">
    <source>
        <dbReference type="Proteomes" id="UP000323000"/>
    </source>
</evidence>
<evidence type="ECO:0000256" key="1">
    <source>
        <dbReference type="ARBA" id="ARBA00001971"/>
    </source>
</evidence>
<reference evidence="15" key="1">
    <citation type="journal article" date="2019" name="Gigascience">
        <title>De novo genome assembly of the endangered Acer yangbiense, a plant species with extremely small populations endemic to Yunnan Province, China.</title>
        <authorList>
            <person name="Yang J."/>
            <person name="Wariss H.M."/>
            <person name="Tao L."/>
            <person name="Zhang R."/>
            <person name="Yun Q."/>
            <person name="Hollingsworth P."/>
            <person name="Dao Z."/>
            <person name="Luo G."/>
            <person name="Guo H."/>
            <person name="Ma Y."/>
            <person name="Sun W."/>
        </authorList>
    </citation>
    <scope>NUCLEOTIDE SEQUENCE [LARGE SCALE GENOMIC DNA]</scope>
    <source>
        <strain evidence="15">cv. Malutang</strain>
    </source>
</reference>
<evidence type="ECO:0000256" key="5">
    <source>
        <dbReference type="ARBA" id="ARBA00022692"/>
    </source>
</evidence>
<dbReference type="OrthoDB" id="1470350at2759"/>
<dbReference type="GO" id="GO:0020037">
    <property type="term" value="F:heme binding"/>
    <property type="evidence" value="ECO:0007669"/>
    <property type="project" value="InterPro"/>
</dbReference>
<dbReference type="Gene3D" id="1.10.630.10">
    <property type="entry name" value="Cytochrome P450"/>
    <property type="match status" value="2"/>
</dbReference>
<dbReference type="Proteomes" id="UP000323000">
    <property type="component" value="Chromosome 10"/>
</dbReference>
<organism evidence="14 15">
    <name type="scientific">Acer yangbiense</name>
    <dbReference type="NCBI Taxonomy" id="1000413"/>
    <lineage>
        <taxon>Eukaryota</taxon>
        <taxon>Viridiplantae</taxon>
        <taxon>Streptophyta</taxon>
        <taxon>Embryophyta</taxon>
        <taxon>Tracheophyta</taxon>
        <taxon>Spermatophyta</taxon>
        <taxon>Magnoliopsida</taxon>
        <taxon>eudicotyledons</taxon>
        <taxon>Gunneridae</taxon>
        <taxon>Pentapetalae</taxon>
        <taxon>rosids</taxon>
        <taxon>malvids</taxon>
        <taxon>Sapindales</taxon>
        <taxon>Sapindaceae</taxon>
        <taxon>Hippocastanoideae</taxon>
        <taxon>Acereae</taxon>
        <taxon>Acer</taxon>
    </lineage>
</organism>
<keyword evidence="10" id="KW-0503">Monooxygenase</keyword>
<evidence type="ECO:0000256" key="2">
    <source>
        <dbReference type="ARBA" id="ARBA00004167"/>
    </source>
</evidence>
<dbReference type="PRINTS" id="PR00385">
    <property type="entry name" value="P450"/>
</dbReference>
<keyword evidence="8" id="KW-0560">Oxidoreductase</keyword>
<feature type="transmembrane region" description="Helical" evidence="13">
    <location>
        <begin position="493"/>
        <end position="514"/>
    </location>
</feature>
<evidence type="ECO:0000256" key="11">
    <source>
        <dbReference type="ARBA" id="ARBA00023136"/>
    </source>
</evidence>
<dbReference type="GO" id="GO:0016705">
    <property type="term" value="F:oxidoreductase activity, acting on paired donors, with incorporation or reduction of molecular oxygen"/>
    <property type="evidence" value="ECO:0007669"/>
    <property type="project" value="InterPro"/>
</dbReference>
<comment type="subcellular location">
    <subcellularLocation>
        <location evidence="2">Membrane</location>
        <topology evidence="2">Single-pass membrane protein</topology>
    </subcellularLocation>
</comment>
<gene>
    <name evidence="14" type="ORF">EZV62_021270</name>
</gene>
<dbReference type="PANTHER" id="PTHR47955:SF22">
    <property type="entry name" value="CYTOCHROME P450 83B1-LIKE"/>
    <property type="match status" value="1"/>
</dbReference>
<accession>A0A5C7H565</accession>
<evidence type="ECO:0000256" key="13">
    <source>
        <dbReference type="SAM" id="Phobius"/>
    </source>
</evidence>
<keyword evidence="11 13" id="KW-0472">Membrane</keyword>
<dbReference type="CDD" id="cd11072">
    <property type="entry name" value="CYP71-like"/>
    <property type="match status" value="1"/>
</dbReference>
<evidence type="ECO:0000256" key="9">
    <source>
        <dbReference type="ARBA" id="ARBA00023004"/>
    </source>
</evidence>
<dbReference type="InterPro" id="IPR017972">
    <property type="entry name" value="Cyt_P450_CS"/>
</dbReference>
<dbReference type="PROSITE" id="PS00086">
    <property type="entry name" value="CYTOCHROME_P450"/>
    <property type="match status" value="1"/>
</dbReference>
<evidence type="ECO:0000256" key="10">
    <source>
        <dbReference type="ARBA" id="ARBA00023033"/>
    </source>
</evidence>
<keyword evidence="5 13" id="KW-0812">Transmembrane</keyword>